<dbReference type="EMBL" id="KE504138">
    <property type="protein sequence ID" value="EPT01942.1"/>
    <property type="molecule type" value="Genomic_DNA"/>
</dbReference>
<name>S8EAA7_FOMSC</name>
<proteinExistence type="predicted"/>
<evidence type="ECO:0000313" key="2">
    <source>
        <dbReference type="Proteomes" id="UP000015241"/>
    </source>
</evidence>
<organism evidence="1 2">
    <name type="scientific">Fomitopsis schrenkii</name>
    <name type="common">Brown rot fungus</name>
    <dbReference type="NCBI Taxonomy" id="2126942"/>
    <lineage>
        <taxon>Eukaryota</taxon>
        <taxon>Fungi</taxon>
        <taxon>Dikarya</taxon>
        <taxon>Basidiomycota</taxon>
        <taxon>Agaricomycotina</taxon>
        <taxon>Agaricomycetes</taxon>
        <taxon>Polyporales</taxon>
        <taxon>Fomitopsis</taxon>
    </lineage>
</organism>
<reference evidence="1 2" key="1">
    <citation type="journal article" date="2012" name="Science">
        <title>The Paleozoic origin of enzymatic lignin decomposition reconstructed from 31 fungal genomes.</title>
        <authorList>
            <person name="Floudas D."/>
            <person name="Binder M."/>
            <person name="Riley R."/>
            <person name="Barry K."/>
            <person name="Blanchette R.A."/>
            <person name="Henrissat B."/>
            <person name="Martinez A.T."/>
            <person name="Otillar R."/>
            <person name="Spatafora J.W."/>
            <person name="Yadav J.S."/>
            <person name="Aerts A."/>
            <person name="Benoit I."/>
            <person name="Boyd A."/>
            <person name="Carlson A."/>
            <person name="Copeland A."/>
            <person name="Coutinho P.M."/>
            <person name="de Vries R.P."/>
            <person name="Ferreira P."/>
            <person name="Findley K."/>
            <person name="Foster B."/>
            <person name="Gaskell J."/>
            <person name="Glotzer D."/>
            <person name="Gorecki P."/>
            <person name="Heitman J."/>
            <person name="Hesse C."/>
            <person name="Hori C."/>
            <person name="Igarashi K."/>
            <person name="Jurgens J.A."/>
            <person name="Kallen N."/>
            <person name="Kersten P."/>
            <person name="Kohler A."/>
            <person name="Kuees U."/>
            <person name="Kumar T.K.A."/>
            <person name="Kuo A."/>
            <person name="LaButti K."/>
            <person name="Larrondo L.F."/>
            <person name="Lindquist E."/>
            <person name="Ling A."/>
            <person name="Lombard V."/>
            <person name="Lucas S."/>
            <person name="Lundell T."/>
            <person name="Martin R."/>
            <person name="McLaughlin D.J."/>
            <person name="Morgenstern I."/>
            <person name="Morin E."/>
            <person name="Murat C."/>
            <person name="Nagy L.G."/>
            <person name="Nolan M."/>
            <person name="Ohm R.A."/>
            <person name="Patyshakuliyeva A."/>
            <person name="Rokas A."/>
            <person name="Ruiz-Duenas F.J."/>
            <person name="Sabat G."/>
            <person name="Salamov A."/>
            <person name="Samejima M."/>
            <person name="Schmutz J."/>
            <person name="Slot J.C."/>
            <person name="St John F."/>
            <person name="Stenlid J."/>
            <person name="Sun H."/>
            <person name="Sun S."/>
            <person name="Syed K."/>
            <person name="Tsang A."/>
            <person name="Wiebenga A."/>
            <person name="Young D."/>
            <person name="Pisabarro A."/>
            <person name="Eastwood D.C."/>
            <person name="Martin F."/>
            <person name="Cullen D."/>
            <person name="Grigoriev I.V."/>
            <person name="Hibbett D.S."/>
        </authorList>
    </citation>
    <scope>NUCLEOTIDE SEQUENCE</scope>
    <source>
        <strain evidence="2">FP-58527</strain>
    </source>
</reference>
<gene>
    <name evidence="1" type="ORF">FOMPIDRAFT_1048233</name>
</gene>
<dbReference type="AlphaFoldDB" id="S8EAA7"/>
<sequence length="139" mass="15535">MSKVRILEGSVVCYKIWLGATSLTPPINTPIATVGSCGFFDSSHAHTGYAERQKELGDKLGHDVATELWKSVFCDVPEFLETMFPMDTALLSHLYGTLKKNQLYQTNATPPHWTHYPTHPPNEALPYEPFVQLAEDIEG</sequence>
<dbReference type="InParanoid" id="S8EAA7"/>
<keyword evidence="2" id="KW-1185">Reference proteome</keyword>
<accession>S8EAA7</accession>
<protein>
    <submittedName>
        <fullName evidence="1">Uncharacterized protein</fullName>
    </submittedName>
</protein>
<dbReference type="Proteomes" id="UP000015241">
    <property type="component" value="Unassembled WGS sequence"/>
</dbReference>
<dbReference type="HOGENOM" id="CLU_1845146_0_0_1"/>
<evidence type="ECO:0000313" key="1">
    <source>
        <dbReference type="EMBL" id="EPT01942.1"/>
    </source>
</evidence>